<dbReference type="GO" id="GO:0042393">
    <property type="term" value="F:histone binding"/>
    <property type="evidence" value="ECO:0007669"/>
    <property type="project" value="InterPro"/>
</dbReference>
<evidence type="ECO:0000313" key="5">
    <source>
        <dbReference type="Proteomes" id="UP000799428"/>
    </source>
</evidence>
<feature type="compositionally biased region" description="Polar residues" evidence="2">
    <location>
        <begin position="309"/>
        <end position="330"/>
    </location>
</feature>
<gene>
    <name evidence="4" type="ORF">K504DRAFT_37328</name>
</gene>
<feature type="compositionally biased region" description="Basic and acidic residues" evidence="2">
    <location>
        <begin position="409"/>
        <end position="420"/>
    </location>
</feature>
<dbReference type="GO" id="GO:0005634">
    <property type="term" value="C:nucleus"/>
    <property type="evidence" value="ECO:0007669"/>
    <property type="project" value="InterPro"/>
</dbReference>
<feature type="region of interest" description="Disordered" evidence="2">
    <location>
        <begin position="628"/>
        <end position="652"/>
    </location>
</feature>
<feature type="compositionally biased region" description="Acidic residues" evidence="2">
    <location>
        <begin position="932"/>
        <end position="945"/>
    </location>
</feature>
<evidence type="ECO:0000313" key="4">
    <source>
        <dbReference type="EMBL" id="KAF2707510.1"/>
    </source>
</evidence>
<dbReference type="GO" id="GO:0008270">
    <property type="term" value="F:zinc ion binding"/>
    <property type="evidence" value="ECO:0007669"/>
    <property type="project" value="UniProtKB-KW"/>
</dbReference>
<reference evidence="4" key="1">
    <citation type="journal article" date="2020" name="Stud. Mycol.">
        <title>101 Dothideomycetes genomes: a test case for predicting lifestyles and emergence of pathogens.</title>
        <authorList>
            <person name="Haridas S."/>
            <person name="Albert R."/>
            <person name="Binder M."/>
            <person name="Bloem J."/>
            <person name="Labutti K."/>
            <person name="Salamov A."/>
            <person name="Andreopoulos B."/>
            <person name="Baker S."/>
            <person name="Barry K."/>
            <person name="Bills G."/>
            <person name="Bluhm B."/>
            <person name="Cannon C."/>
            <person name="Castanera R."/>
            <person name="Culley D."/>
            <person name="Daum C."/>
            <person name="Ezra D."/>
            <person name="Gonzalez J."/>
            <person name="Henrissat B."/>
            <person name="Kuo A."/>
            <person name="Liang C."/>
            <person name="Lipzen A."/>
            <person name="Lutzoni F."/>
            <person name="Magnuson J."/>
            <person name="Mondo S."/>
            <person name="Nolan M."/>
            <person name="Ohm R."/>
            <person name="Pangilinan J."/>
            <person name="Park H.-J."/>
            <person name="Ramirez L."/>
            <person name="Alfaro M."/>
            <person name="Sun H."/>
            <person name="Tritt A."/>
            <person name="Yoshinaga Y."/>
            <person name="Zwiers L.-H."/>
            <person name="Turgeon B."/>
            <person name="Goodwin S."/>
            <person name="Spatafora J."/>
            <person name="Crous P."/>
            <person name="Grigoriev I."/>
        </authorList>
    </citation>
    <scope>NUCLEOTIDE SEQUENCE</scope>
    <source>
        <strain evidence="4">CBS 279.74</strain>
    </source>
</reference>
<feature type="compositionally biased region" description="Low complexity" evidence="2">
    <location>
        <begin position="580"/>
        <end position="594"/>
    </location>
</feature>
<evidence type="ECO:0000259" key="3">
    <source>
        <dbReference type="PROSITE" id="PS50157"/>
    </source>
</evidence>
<name>A0A6G1K432_9PLEO</name>
<feature type="compositionally biased region" description="Basic and acidic residues" evidence="2">
    <location>
        <begin position="516"/>
        <end position="525"/>
    </location>
</feature>
<feature type="domain" description="C2H2-type" evidence="3">
    <location>
        <begin position="786"/>
        <end position="808"/>
    </location>
</feature>
<dbReference type="GO" id="GO:0046982">
    <property type="term" value="F:protein heterodimerization activity"/>
    <property type="evidence" value="ECO:0007669"/>
    <property type="project" value="InterPro"/>
</dbReference>
<keyword evidence="1" id="KW-0862">Zinc</keyword>
<feature type="compositionally biased region" description="Acidic residues" evidence="2">
    <location>
        <begin position="421"/>
        <end position="434"/>
    </location>
</feature>
<protein>
    <recommendedName>
        <fullName evidence="3">C2H2-type domain-containing protein</fullName>
    </recommendedName>
</protein>
<feature type="region of interest" description="Disordered" evidence="2">
    <location>
        <begin position="404"/>
        <end position="560"/>
    </location>
</feature>
<dbReference type="AlphaFoldDB" id="A0A6G1K432"/>
<sequence>MEPPAKRLRILKSVDVDEDSSEYIRKKREAEAQLKNQFESIFAKYENMPESMTDEVDMVTGTVVVDRGHLRSLQNQPSALRAANFLEDLLVDSAEPGAINAGHEDYEDDTDELAPPESLKKRMQKTTKTGTLGQANDQITSIPPEIPANLSSNIANTPISTGLVQHAQVTQLPASMMHFAQLPPAPASLTQLAQLPPTPENQLVQNNFLAAFSQTMVQAVHQAFSIANSMGNPSVPNCSSTPFAQPYIAPSTTDAVAPATNSKWYFPPLPERRGQQISAQSTAIPNADAVRKRRVPFQAKPIRAPARTVESQLHQNATDEPTISNEGNPISDTRFLAPKTCRRVNAIYVFSRDDDAYIVEQVEDHNVGWEEIRRGRSAWKHWPLTAIQNRYENYLRGRNRCLGISHNQGDSRDEELRGADEAIEVDDTRDDCQDDGTVREKETLEVEGSRSEMQNEDSVIEAEGRSENDQDENNRKSDQDEVAEGEKETSDVETQTTDTSKRVSAKQPQIQMRKYVSSDDNDRYSLGRGAENMAWPEIETSQPECENWPTAAPSHLKDQSQEMNECIAVEADMSEKVMEGNEAQAQEQDGAGAELNEDDLQRELEAQINMVTNSPSQQRQLLTPHSLEYSMSGDNQKDAHEAQGGCKGNDTEQLWKTESVHQPEAAPTNIDDMVSWSPPPDEVIIPTIETDHPVHNDKMPPPLSEHSDHRSRISTTIEMEVKPEPDCFQSPLLPIRQASDKGSPIRKSKLKPIKHTLQIDPDSDDGGLSLVDAGSSPIFAAPKKPFPCLVCGKLFRLTKSLLAHEMGHGTVSTPKSARRVMAPPHQPTTSTPKPDGNLPDELHSSPATYIKREPSTPRTSLFSGTPRRVPNSAPQNVSRATPKLTPKDYLKIRQSWATGSKNKNPPGHKAQAQSLRNKASFQNQATKRLWEAENDEDSADELAGV</sequence>
<evidence type="ECO:0000256" key="2">
    <source>
        <dbReference type="SAM" id="MobiDB-lite"/>
    </source>
</evidence>
<evidence type="ECO:0000256" key="1">
    <source>
        <dbReference type="PROSITE-ProRule" id="PRU00042"/>
    </source>
</evidence>
<keyword evidence="5" id="KW-1185">Reference proteome</keyword>
<dbReference type="PROSITE" id="PS50157">
    <property type="entry name" value="ZINC_FINGER_C2H2_2"/>
    <property type="match status" value="1"/>
</dbReference>
<feature type="compositionally biased region" description="Basic and acidic residues" evidence="2">
    <location>
        <begin position="436"/>
        <end position="450"/>
    </location>
</feature>
<organism evidence="4 5">
    <name type="scientific">Pleomassaria siparia CBS 279.74</name>
    <dbReference type="NCBI Taxonomy" id="1314801"/>
    <lineage>
        <taxon>Eukaryota</taxon>
        <taxon>Fungi</taxon>
        <taxon>Dikarya</taxon>
        <taxon>Ascomycota</taxon>
        <taxon>Pezizomycotina</taxon>
        <taxon>Dothideomycetes</taxon>
        <taxon>Pleosporomycetidae</taxon>
        <taxon>Pleosporales</taxon>
        <taxon>Pleomassariaceae</taxon>
        <taxon>Pleomassaria</taxon>
    </lineage>
</organism>
<dbReference type="InterPro" id="IPR018465">
    <property type="entry name" value="Scm3/HJURP"/>
</dbReference>
<dbReference type="EMBL" id="MU005773">
    <property type="protein sequence ID" value="KAF2707510.1"/>
    <property type="molecule type" value="Genomic_DNA"/>
</dbReference>
<keyword evidence="1" id="KW-0863">Zinc-finger</keyword>
<dbReference type="OrthoDB" id="2420608at2759"/>
<feature type="compositionally biased region" description="Polar residues" evidence="2">
    <location>
        <begin position="911"/>
        <end position="926"/>
    </location>
</feature>
<feature type="region of interest" description="Disordered" evidence="2">
    <location>
        <begin position="808"/>
        <end position="945"/>
    </location>
</feature>
<dbReference type="PROSITE" id="PS00028">
    <property type="entry name" value="ZINC_FINGER_C2H2_1"/>
    <property type="match status" value="1"/>
</dbReference>
<proteinExistence type="predicted"/>
<feature type="region of interest" description="Disordered" evidence="2">
    <location>
        <begin position="577"/>
        <end position="597"/>
    </location>
</feature>
<dbReference type="InterPro" id="IPR009072">
    <property type="entry name" value="Histone-fold"/>
</dbReference>
<keyword evidence="1" id="KW-0479">Metal-binding</keyword>
<dbReference type="Gene3D" id="1.10.20.10">
    <property type="entry name" value="Histone, subunit A"/>
    <property type="match status" value="1"/>
</dbReference>
<dbReference type="Pfam" id="PF10384">
    <property type="entry name" value="Scm3"/>
    <property type="match status" value="1"/>
</dbReference>
<dbReference type="Proteomes" id="UP000799428">
    <property type="component" value="Unassembled WGS sequence"/>
</dbReference>
<dbReference type="InterPro" id="IPR013087">
    <property type="entry name" value="Znf_C2H2_type"/>
</dbReference>
<feature type="region of interest" description="Disordered" evidence="2">
    <location>
        <begin position="306"/>
        <end position="330"/>
    </location>
</feature>
<accession>A0A6G1K432</accession>
<feature type="compositionally biased region" description="Basic and acidic residues" evidence="2">
    <location>
        <begin position="462"/>
        <end position="490"/>
    </location>
</feature>